<evidence type="ECO:0000313" key="2">
    <source>
        <dbReference type="EMBL" id="MBB5435173.1"/>
    </source>
</evidence>
<dbReference type="EMBL" id="JACHDB010000001">
    <property type="protein sequence ID" value="MBB5435173.1"/>
    <property type="molecule type" value="Genomic_DNA"/>
</dbReference>
<gene>
    <name evidence="2" type="ORF">HDA36_005257</name>
</gene>
<feature type="domain" description="DUF397" evidence="1">
    <location>
        <begin position="7"/>
        <end position="57"/>
    </location>
</feature>
<dbReference type="Proteomes" id="UP000572635">
    <property type="component" value="Unassembled WGS sequence"/>
</dbReference>
<keyword evidence="3" id="KW-1185">Reference proteome</keyword>
<name>A0A7W8VGH7_9ACTN</name>
<dbReference type="InterPro" id="IPR007278">
    <property type="entry name" value="DUF397"/>
</dbReference>
<evidence type="ECO:0000259" key="1">
    <source>
        <dbReference type="Pfam" id="PF04149"/>
    </source>
</evidence>
<accession>A0A7W8VGH7</accession>
<evidence type="ECO:0000313" key="3">
    <source>
        <dbReference type="Proteomes" id="UP000572635"/>
    </source>
</evidence>
<proteinExistence type="predicted"/>
<organism evidence="2 3">
    <name type="scientific">Nocardiopsis composta</name>
    <dbReference type="NCBI Taxonomy" id="157465"/>
    <lineage>
        <taxon>Bacteria</taxon>
        <taxon>Bacillati</taxon>
        <taxon>Actinomycetota</taxon>
        <taxon>Actinomycetes</taxon>
        <taxon>Streptosporangiales</taxon>
        <taxon>Nocardiopsidaceae</taxon>
        <taxon>Nocardiopsis</taxon>
    </lineage>
</organism>
<dbReference type="RefSeq" id="WP_184396707.1">
    <property type="nucleotide sequence ID" value="NZ_BAAAJD010000105.1"/>
</dbReference>
<dbReference type="AlphaFoldDB" id="A0A7W8VGH7"/>
<sequence length="61" mass="6787">MNNPASTWHKSSYSKGDTNCVEVAEGAKTRIRDTRHRSHGTLEVSAAEWEAFLDAVKNGRL</sequence>
<comment type="caution">
    <text evidence="2">The sequence shown here is derived from an EMBL/GenBank/DDBJ whole genome shotgun (WGS) entry which is preliminary data.</text>
</comment>
<dbReference type="Pfam" id="PF04149">
    <property type="entry name" value="DUF397"/>
    <property type="match status" value="1"/>
</dbReference>
<reference evidence="2 3" key="1">
    <citation type="submission" date="2020-08" db="EMBL/GenBank/DDBJ databases">
        <title>Sequencing the genomes of 1000 actinobacteria strains.</title>
        <authorList>
            <person name="Klenk H.-P."/>
        </authorList>
    </citation>
    <scope>NUCLEOTIDE SEQUENCE [LARGE SCALE GENOMIC DNA]</scope>
    <source>
        <strain evidence="2 3">DSM 44551</strain>
    </source>
</reference>
<protein>
    <recommendedName>
        <fullName evidence="1">DUF397 domain-containing protein</fullName>
    </recommendedName>
</protein>